<dbReference type="GO" id="GO:0032259">
    <property type="term" value="P:methylation"/>
    <property type="evidence" value="ECO:0007669"/>
    <property type="project" value="UniProtKB-KW"/>
</dbReference>
<reference evidence="2 3" key="1">
    <citation type="journal article" date="2021" name="Int. J. Syst. Evol. Microbiol.">
        <title>Amazonocrinis nigriterrae gen. nov., sp. nov., Atlanticothrix silvestris gen. nov., sp. nov. and Dendronalium phyllosphericum gen. nov., sp. nov., nostocacean cyanobacteria from Brazilian environments.</title>
        <authorList>
            <person name="Alvarenga D.O."/>
            <person name="Andreote A.P.D."/>
            <person name="Branco L.H.Z."/>
            <person name="Delbaje E."/>
            <person name="Cruz R.B."/>
            <person name="Varani A.M."/>
            <person name="Fiore M.F."/>
        </authorList>
    </citation>
    <scope>NUCLEOTIDE SEQUENCE [LARGE SCALE GENOMIC DNA]</scope>
    <source>
        <strain evidence="2 3">CENA67</strain>
    </source>
</reference>
<gene>
    <name evidence="2" type="ORF">I8748_02355</name>
</gene>
<dbReference type="RefSeq" id="WP_198123058.1">
    <property type="nucleotide sequence ID" value="NZ_JAECZC010000002.1"/>
</dbReference>
<dbReference type="EMBL" id="JAECZC010000002">
    <property type="protein sequence ID" value="MBH8561031.1"/>
    <property type="molecule type" value="Genomic_DNA"/>
</dbReference>
<sequence length="238" mass="26608">MNLQEQQEIELQRRYYAETADEYNQVHVSSKDEHFLALGFMVAALDYLEIQSILDVGSGTGRALSYIKNKRPNIQIIGIEPVKELREIGYSNGLSDDELTSGDATQIEFDDGQFDLVCEFGVLHHIRRSETAVSEMLRVAKKAIFISDSNNFGQGSPSSRLIKQLINAFGLWGFADFIKTKGKGYTILEGDGLTYSYSVFNHYKQIKRCCKSVHLLNTSNGGINPYRTAGHVALLGVK</sequence>
<dbReference type="CDD" id="cd02440">
    <property type="entry name" value="AdoMet_MTases"/>
    <property type="match status" value="1"/>
</dbReference>
<comment type="caution">
    <text evidence="2">The sequence shown here is derived from an EMBL/GenBank/DDBJ whole genome shotgun (WGS) entry which is preliminary data.</text>
</comment>
<dbReference type="InterPro" id="IPR029063">
    <property type="entry name" value="SAM-dependent_MTases_sf"/>
</dbReference>
<dbReference type="SUPFAM" id="SSF53335">
    <property type="entry name" value="S-adenosyl-L-methionine-dependent methyltransferases"/>
    <property type="match status" value="1"/>
</dbReference>
<accession>A0A8J7L7H7</accession>
<dbReference type="InterPro" id="IPR013216">
    <property type="entry name" value="Methyltransf_11"/>
</dbReference>
<dbReference type="AlphaFoldDB" id="A0A8J7L7H7"/>
<evidence type="ECO:0000259" key="1">
    <source>
        <dbReference type="Pfam" id="PF08241"/>
    </source>
</evidence>
<dbReference type="Pfam" id="PF08241">
    <property type="entry name" value="Methyltransf_11"/>
    <property type="match status" value="1"/>
</dbReference>
<protein>
    <submittedName>
        <fullName evidence="2">Class I SAM-dependent methyltransferase</fullName>
    </submittedName>
</protein>
<dbReference type="PANTHER" id="PTHR43591">
    <property type="entry name" value="METHYLTRANSFERASE"/>
    <property type="match status" value="1"/>
</dbReference>
<evidence type="ECO:0000313" key="2">
    <source>
        <dbReference type="EMBL" id="MBH8561031.1"/>
    </source>
</evidence>
<keyword evidence="2" id="KW-0808">Transferase</keyword>
<evidence type="ECO:0000313" key="3">
    <source>
        <dbReference type="Proteomes" id="UP000632766"/>
    </source>
</evidence>
<feature type="domain" description="Methyltransferase type 11" evidence="1">
    <location>
        <begin position="54"/>
        <end position="142"/>
    </location>
</feature>
<proteinExistence type="predicted"/>
<dbReference type="Proteomes" id="UP000632766">
    <property type="component" value="Unassembled WGS sequence"/>
</dbReference>
<keyword evidence="2" id="KW-0489">Methyltransferase</keyword>
<dbReference type="Gene3D" id="3.40.50.150">
    <property type="entry name" value="Vaccinia Virus protein VP39"/>
    <property type="match status" value="1"/>
</dbReference>
<dbReference type="PANTHER" id="PTHR43591:SF110">
    <property type="entry name" value="RHODANESE DOMAIN-CONTAINING PROTEIN"/>
    <property type="match status" value="1"/>
</dbReference>
<dbReference type="GO" id="GO:0008757">
    <property type="term" value="F:S-adenosylmethionine-dependent methyltransferase activity"/>
    <property type="evidence" value="ECO:0007669"/>
    <property type="project" value="InterPro"/>
</dbReference>
<organism evidence="2 3">
    <name type="scientific">Amazonocrinis nigriterrae CENA67</name>
    <dbReference type="NCBI Taxonomy" id="2794033"/>
    <lineage>
        <taxon>Bacteria</taxon>
        <taxon>Bacillati</taxon>
        <taxon>Cyanobacteriota</taxon>
        <taxon>Cyanophyceae</taxon>
        <taxon>Nostocales</taxon>
        <taxon>Nostocaceae</taxon>
        <taxon>Amazonocrinis</taxon>
        <taxon>Amazonocrinis nigriterrae</taxon>
    </lineage>
</organism>
<keyword evidence="3" id="KW-1185">Reference proteome</keyword>
<name>A0A8J7L7H7_9NOST</name>